<dbReference type="PANTHER" id="PTHR43316:SF3">
    <property type="entry name" value="HALOACID DEHALOGENASE, TYPE II (AFU_ORTHOLOGUE AFUA_2G07750)-RELATED"/>
    <property type="match status" value="1"/>
</dbReference>
<dbReference type="SUPFAM" id="SSF56784">
    <property type="entry name" value="HAD-like"/>
    <property type="match status" value="1"/>
</dbReference>
<protein>
    <submittedName>
        <fullName evidence="3">HAD family hydrolase</fullName>
    </submittedName>
</protein>
<dbReference type="Proteomes" id="UP000239326">
    <property type="component" value="Chromosome"/>
</dbReference>
<dbReference type="Gene3D" id="1.20.120.1600">
    <property type="match status" value="1"/>
</dbReference>
<dbReference type="InterPro" id="IPR023214">
    <property type="entry name" value="HAD_sf"/>
</dbReference>
<name>A0A2S0N2B8_9BURK</name>
<dbReference type="InterPro" id="IPR006439">
    <property type="entry name" value="HAD-SF_hydro_IA"/>
</dbReference>
<feature type="region of interest" description="Disordered" evidence="2">
    <location>
        <begin position="8"/>
        <end position="30"/>
    </location>
</feature>
<proteinExistence type="predicted"/>
<evidence type="ECO:0000256" key="1">
    <source>
        <dbReference type="ARBA" id="ARBA00022801"/>
    </source>
</evidence>
<sequence>MPVAELYHPQLRQHRQQSKQAGGTGGAQKRTVHSHGTVLCWDRRRFRVLPAALAAALALCQGVLHAGRHSARERAAVFWWANRYCPSPALSSSPVPLDLSQIRAVSLDLDDTLWPVWPTIARAETALQDWLHQHAPATQMLCAQPDARLALRAQAARSLPGSAHDMSALRQEAIRLALLQAGDDPQLASAAFEVFLAERQRVELFEDALPALEFLSRRYPLVALSNGNADVSRIGLQHFFAASVGAHEVGCAKPDARMFQRAADRVDVAASQVLHIGDDALHDGVGALAAGMQMAWLNRAAKPWEHAPWEPHLTVAGLDALCIHLADA</sequence>
<dbReference type="Gene3D" id="3.40.50.1000">
    <property type="entry name" value="HAD superfamily/HAD-like"/>
    <property type="match status" value="1"/>
</dbReference>
<evidence type="ECO:0000313" key="3">
    <source>
        <dbReference type="EMBL" id="AVO42266.1"/>
    </source>
</evidence>
<dbReference type="SFLD" id="SFLDG01129">
    <property type="entry name" value="C1.5:_HAD__Beta-PGM__Phosphata"/>
    <property type="match status" value="1"/>
</dbReference>
<keyword evidence="1 3" id="KW-0378">Hydrolase</keyword>
<dbReference type="OrthoDB" id="367448at2"/>
<dbReference type="PANTHER" id="PTHR43316">
    <property type="entry name" value="HYDROLASE, HALOACID DELAHOGENASE-RELATED"/>
    <property type="match status" value="1"/>
</dbReference>
<reference evidence="3 4" key="1">
    <citation type="submission" date="2018-03" db="EMBL/GenBank/DDBJ databases">
        <title>Genome sequencing of Simplicispira sp.</title>
        <authorList>
            <person name="Kim S.-J."/>
            <person name="Heo J."/>
            <person name="Kwon S.-W."/>
        </authorList>
    </citation>
    <scope>NUCLEOTIDE SEQUENCE [LARGE SCALE GENOMIC DNA]</scope>
    <source>
        <strain evidence="3 4">SC1-8</strain>
    </source>
</reference>
<keyword evidence="4" id="KW-1185">Reference proteome</keyword>
<dbReference type="GO" id="GO:0016787">
    <property type="term" value="F:hydrolase activity"/>
    <property type="evidence" value="ECO:0007669"/>
    <property type="project" value="UniProtKB-KW"/>
</dbReference>
<dbReference type="Pfam" id="PF00702">
    <property type="entry name" value="Hydrolase"/>
    <property type="match status" value="1"/>
</dbReference>
<dbReference type="KEGG" id="simp:C6571_14055"/>
<gene>
    <name evidence="3" type="ORF">C6571_14055</name>
</gene>
<dbReference type="NCBIfam" id="TIGR01549">
    <property type="entry name" value="HAD-SF-IA-v1"/>
    <property type="match status" value="1"/>
</dbReference>
<evidence type="ECO:0000256" key="2">
    <source>
        <dbReference type="SAM" id="MobiDB-lite"/>
    </source>
</evidence>
<dbReference type="InterPro" id="IPR036412">
    <property type="entry name" value="HAD-like_sf"/>
</dbReference>
<dbReference type="InterPro" id="IPR051540">
    <property type="entry name" value="S-2-haloacid_dehalogenase"/>
</dbReference>
<evidence type="ECO:0000313" key="4">
    <source>
        <dbReference type="Proteomes" id="UP000239326"/>
    </source>
</evidence>
<accession>A0A2S0N2B8</accession>
<dbReference type="SFLD" id="SFLDS00003">
    <property type="entry name" value="Haloacid_Dehalogenase"/>
    <property type="match status" value="1"/>
</dbReference>
<dbReference type="AlphaFoldDB" id="A0A2S0N2B8"/>
<organism evidence="3 4">
    <name type="scientific">Simplicispira suum</name>
    <dbReference type="NCBI Taxonomy" id="2109915"/>
    <lineage>
        <taxon>Bacteria</taxon>
        <taxon>Pseudomonadati</taxon>
        <taxon>Pseudomonadota</taxon>
        <taxon>Betaproteobacteria</taxon>
        <taxon>Burkholderiales</taxon>
        <taxon>Comamonadaceae</taxon>
        <taxon>Simplicispira</taxon>
    </lineage>
</organism>
<dbReference type="EMBL" id="CP027669">
    <property type="protein sequence ID" value="AVO42266.1"/>
    <property type="molecule type" value="Genomic_DNA"/>
</dbReference>